<evidence type="ECO:0000313" key="2">
    <source>
        <dbReference type="Proteomes" id="UP001151752"/>
    </source>
</evidence>
<dbReference type="AlphaFoldDB" id="A0A9Q0ZAU3"/>
<dbReference type="EMBL" id="JAPFFM010000012">
    <property type="protein sequence ID" value="KAJ6727665.1"/>
    <property type="molecule type" value="Genomic_DNA"/>
</dbReference>
<keyword evidence="2" id="KW-1185">Reference proteome</keyword>
<sequence>MLFRVMIMMRNRTVETSLRLTVLMRRCPIRQLERFMTYLYRQRRGVFTGERLGIRAGIIRPEDGKQISAGKENGKLTRFIESYSLGFFFFQLTV</sequence>
<reference evidence="1" key="2">
    <citation type="journal article" date="2023" name="Int. J. Mol. Sci.">
        <title>De Novo Assembly and Annotation of 11 Diverse Shrub Willow (Salix) Genomes Reveals Novel Gene Organization in Sex-Linked Regions.</title>
        <authorList>
            <person name="Hyden B."/>
            <person name="Feng K."/>
            <person name="Yates T.B."/>
            <person name="Jawdy S."/>
            <person name="Cereghino C."/>
            <person name="Smart L.B."/>
            <person name="Muchero W."/>
        </authorList>
    </citation>
    <scope>NUCLEOTIDE SEQUENCE</scope>
    <source>
        <tissue evidence="1">Shoot tip</tissue>
    </source>
</reference>
<evidence type="ECO:0000313" key="1">
    <source>
        <dbReference type="EMBL" id="KAJ6727665.1"/>
    </source>
</evidence>
<gene>
    <name evidence="1" type="ORF">OIU74_005834</name>
</gene>
<protein>
    <submittedName>
        <fullName evidence="1">Uncharacterized protein</fullName>
    </submittedName>
</protein>
<proteinExistence type="predicted"/>
<reference evidence="1" key="1">
    <citation type="submission" date="2022-11" db="EMBL/GenBank/DDBJ databases">
        <authorList>
            <person name="Hyden B.L."/>
            <person name="Feng K."/>
            <person name="Yates T."/>
            <person name="Jawdy S."/>
            <person name="Smart L.B."/>
            <person name="Muchero W."/>
        </authorList>
    </citation>
    <scope>NUCLEOTIDE SEQUENCE</scope>
    <source>
        <tissue evidence="1">Shoot tip</tissue>
    </source>
</reference>
<dbReference type="Proteomes" id="UP001151752">
    <property type="component" value="Chromosome 11"/>
</dbReference>
<accession>A0A9Q0ZAU3</accession>
<organism evidence="1 2">
    <name type="scientific">Salix koriyanagi</name>
    <dbReference type="NCBI Taxonomy" id="2511006"/>
    <lineage>
        <taxon>Eukaryota</taxon>
        <taxon>Viridiplantae</taxon>
        <taxon>Streptophyta</taxon>
        <taxon>Embryophyta</taxon>
        <taxon>Tracheophyta</taxon>
        <taxon>Spermatophyta</taxon>
        <taxon>Magnoliopsida</taxon>
        <taxon>eudicotyledons</taxon>
        <taxon>Gunneridae</taxon>
        <taxon>Pentapetalae</taxon>
        <taxon>rosids</taxon>
        <taxon>fabids</taxon>
        <taxon>Malpighiales</taxon>
        <taxon>Salicaceae</taxon>
        <taxon>Saliceae</taxon>
        <taxon>Salix</taxon>
    </lineage>
</organism>
<comment type="caution">
    <text evidence="1">The sequence shown here is derived from an EMBL/GenBank/DDBJ whole genome shotgun (WGS) entry which is preliminary data.</text>
</comment>
<name>A0A9Q0ZAU3_9ROSI</name>